<feature type="signal peptide" evidence="1">
    <location>
        <begin position="1"/>
        <end position="26"/>
    </location>
</feature>
<evidence type="ECO:0008006" key="4">
    <source>
        <dbReference type="Google" id="ProtNLM"/>
    </source>
</evidence>
<evidence type="ECO:0000313" key="2">
    <source>
        <dbReference type="EMBL" id="QFI38539.1"/>
    </source>
</evidence>
<dbReference type="RefSeq" id="WP_019442995.1">
    <property type="nucleotide sequence ID" value="NZ_ALOE01000038.1"/>
</dbReference>
<keyword evidence="1" id="KW-0732">Signal</keyword>
<organism evidence="2 3">
    <name type="scientific">Moritella marina ATCC 15381</name>
    <dbReference type="NCBI Taxonomy" id="1202962"/>
    <lineage>
        <taxon>Bacteria</taxon>
        <taxon>Pseudomonadati</taxon>
        <taxon>Pseudomonadota</taxon>
        <taxon>Gammaproteobacteria</taxon>
        <taxon>Alteromonadales</taxon>
        <taxon>Moritellaceae</taxon>
        <taxon>Moritella</taxon>
    </lineage>
</organism>
<evidence type="ECO:0000256" key="1">
    <source>
        <dbReference type="SAM" id="SignalP"/>
    </source>
</evidence>
<protein>
    <recommendedName>
        <fullName evidence="4">Porin</fullName>
    </recommendedName>
</protein>
<dbReference type="PROSITE" id="PS51257">
    <property type="entry name" value="PROKAR_LIPOPROTEIN"/>
    <property type="match status" value="1"/>
</dbReference>
<dbReference type="KEGG" id="mmaa:FR932_12105"/>
<dbReference type="OrthoDB" id="5860436at2"/>
<name>A0A5J6WK55_MORMI</name>
<dbReference type="EMBL" id="CP044399">
    <property type="protein sequence ID" value="QFI38539.1"/>
    <property type="molecule type" value="Genomic_DNA"/>
</dbReference>
<gene>
    <name evidence="2" type="ORF">FR932_12105</name>
</gene>
<reference evidence="2 3" key="1">
    <citation type="submission" date="2019-09" db="EMBL/GenBank/DDBJ databases">
        <title>Hybrid Assembly of the complete Genome of the Deep-Sea Bacterium Moritella marina from long Nanopore and Illumina reads.</title>
        <authorList>
            <person name="Magin S."/>
            <person name="Georgoulis A."/>
            <person name="Papadimitriou K."/>
            <person name="Iliakis G."/>
            <person name="Vorgias C.E."/>
        </authorList>
    </citation>
    <scope>NUCLEOTIDE SEQUENCE [LARGE SCALE GENOMIC DNA]</scope>
    <source>
        <strain evidence="2 3">MP-1</strain>
    </source>
</reference>
<accession>A0A5J6WK55</accession>
<dbReference type="AlphaFoldDB" id="A0A5J6WK55"/>
<sequence>MGMNKTLLSLIAASVISAACSSSVLANESQEYHDADPRNSNFRAAVFASDAGELKLLAGGGASGLTSDISQTIGFAEYYTQSNNARIRAAHFDRFGGAYMDLYRLDDAAGMYTAGYMLPLESDDGTLFFPSLNYTYIDFKTADLSELANSAIAGSPLGGLSVTKNDIQQTLQGNDAHLGSVNLYAVHPWNETHFSVFNVNLGSSYSGVDMQVANIMWVQGIKTHVADKTINIMLEVKYDAMKIQTDKNTNLSSDGEERSEEVTVSVGVDYRF</sequence>
<evidence type="ECO:0000313" key="3">
    <source>
        <dbReference type="Proteomes" id="UP000327424"/>
    </source>
</evidence>
<dbReference type="Proteomes" id="UP000327424">
    <property type="component" value="Chromosome"/>
</dbReference>
<proteinExistence type="predicted"/>
<feature type="chain" id="PRO_5023934711" description="Porin" evidence="1">
    <location>
        <begin position="27"/>
        <end position="272"/>
    </location>
</feature>
<keyword evidence="3" id="KW-1185">Reference proteome</keyword>